<dbReference type="PANTHER" id="PTHR15140">
    <property type="entry name" value="TUBULIN-SPECIFIC CHAPERONE E"/>
    <property type="match status" value="1"/>
</dbReference>
<dbReference type="PANTHER" id="PTHR15140:SF48">
    <property type="entry name" value="LATE BLIGHT RESISTANCE PROTEIN HOMOLOG R1B-14"/>
    <property type="match status" value="1"/>
</dbReference>
<dbReference type="PaxDb" id="4113-PGSC0003DMT400075729"/>
<feature type="region of interest" description="Disordered" evidence="1">
    <location>
        <begin position="109"/>
        <end position="141"/>
    </location>
</feature>
<evidence type="ECO:0000256" key="1">
    <source>
        <dbReference type="SAM" id="MobiDB-lite"/>
    </source>
</evidence>
<feature type="compositionally biased region" description="Basic and acidic residues" evidence="1">
    <location>
        <begin position="114"/>
        <end position="134"/>
    </location>
</feature>
<dbReference type="InParanoid" id="M1CVN2"/>
<dbReference type="Gene3D" id="3.80.10.10">
    <property type="entry name" value="Ribonuclease Inhibitor"/>
    <property type="match status" value="1"/>
</dbReference>
<reference evidence="2" key="2">
    <citation type="submission" date="2015-06" db="UniProtKB">
        <authorList>
            <consortium name="EnsemblPlants"/>
        </authorList>
    </citation>
    <scope>IDENTIFICATION</scope>
    <source>
        <strain evidence="2">DM1-3 516 R44</strain>
    </source>
</reference>
<dbReference type="Gramene" id="RHC04H1G0390.2.1">
    <property type="protein sequence ID" value="RHC04H1G0390.2.1.cds.1"/>
    <property type="gene ID" value="RHC04H1G0390.2"/>
</dbReference>
<dbReference type="AlphaFoldDB" id="M1CVN2"/>
<reference evidence="3" key="1">
    <citation type="journal article" date="2011" name="Nature">
        <title>Genome sequence and analysis of the tuber crop potato.</title>
        <authorList>
            <consortium name="The Potato Genome Sequencing Consortium"/>
        </authorList>
    </citation>
    <scope>NUCLEOTIDE SEQUENCE [LARGE SCALE GENOMIC DNA]</scope>
    <source>
        <strain evidence="3">cv. DM1-3 516 R44</strain>
    </source>
</reference>
<dbReference type="Gramene" id="PGSC0003DMT400075729">
    <property type="protein sequence ID" value="PGSC0003DMT400075729"/>
    <property type="gene ID" value="PGSC0003DMG400029452"/>
</dbReference>
<dbReference type="HOGENOM" id="CLU_115168_0_0_1"/>
<dbReference type="EnsemblPlants" id="PGSC0003DMT400075729">
    <property type="protein sequence ID" value="PGSC0003DMT400075729"/>
    <property type="gene ID" value="PGSC0003DMG400029452"/>
</dbReference>
<keyword evidence="3" id="KW-1185">Reference proteome</keyword>
<protein>
    <submittedName>
        <fullName evidence="2">Disease resistance protein</fullName>
    </submittedName>
</protein>
<dbReference type="SUPFAM" id="SSF52047">
    <property type="entry name" value="RNI-like"/>
    <property type="match status" value="1"/>
</dbReference>
<organism evidence="2 3">
    <name type="scientific">Solanum tuberosum</name>
    <name type="common">Potato</name>
    <dbReference type="NCBI Taxonomy" id="4113"/>
    <lineage>
        <taxon>Eukaryota</taxon>
        <taxon>Viridiplantae</taxon>
        <taxon>Streptophyta</taxon>
        <taxon>Embryophyta</taxon>
        <taxon>Tracheophyta</taxon>
        <taxon>Spermatophyta</taxon>
        <taxon>Magnoliopsida</taxon>
        <taxon>eudicotyledons</taxon>
        <taxon>Gunneridae</taxon>
        <taxon>Pentapetalae</taxon>
        <taxon>asterids</taxon>
        <taxon>lamiids</taxon>
        <taxon>Solanales</taxon>
        <taxon>Solanaceae</taxon>
        <taxon>Solanoideae</taxon>
        <taxon>Solaneae</taxon>
        <taxon>Solanum</taxon>
    </lineage>
</organism>
<accession>M1CVN2</accession>
<evidence type="ECO:0000313" key="2">
    <source>
        <dbReference type="EnsemblPlants" id="PGSC0003DMT400075729"/>
    </source>
</evidence>
<dbReference type="InterPro" id="IPR032675">
    <property type="entry name" value="LRR_dom_sf"/>
</dbReference>
<proteinExistence type="predicted"/>
<sequence>MFTKLKKLTLSKTRFDWNQAYRLGQVKNLQVLKLKENAFTVMSWKMEPEGFKKLQVLWIEMADFVSWEASNCPFPRLRSLVLISCLNLEVVPLELADLDYLQEMTLDNTSKASESARKIEREKKKKQADPESGKFKLTIPY</sequence>
<dbReference type="Proteomes" id="UP000011115">
    <property type="component" value="Unassembled WGS sequence"/>
</dbReference>
<name>M1CVN2_SOLTU</name>
<evidence type="ECO:0000313" key="3">
    <source>
        <dbReference type="Proteomes" id="UP000011115"/>
    </source>
</evidence>